<name>A0A369QMU3_9BACT</name>
<dbReference type="RefSeq" id="WP_317047610.1">
    <property type="nucleotide sequence ID" value="NZ_QASA01000001.1"/>
</dbReference>
<dbReference type="PANTHER" id="PTHR47799:SF1">
    <property type="entry name" value="OMEGA-AMIDASE YAFV"/>
    <property type="match status" value="1"/>
</dbReference>
<dbReference type="AlphaFoldDB" id="A0A369QMU3"/>
<dbReference type="InterPro" id="IPR003010">
    <property type="entry name" value="C-N_Hydrolase"/>
</dbReference>
<evidence type="ECO:0000259" key="1">
    <source>
        <dbReference type="PROSITE" id="PS50263"/>
    </source>
</evidence>
<organism evidence="2 3">
    <name type="scientific">Adhaeribacter pallidiroseus</name>
    <dbReference type="NCBI Taxonomy" id="2072847"/>
    <lineage>
        <taxon>Bacteria</taxon>
        <taxon>Pseudomonadati</taxon>
        <taxon>Bacteroidota</taxon>
        <taxon>Cytophagia</taxon>
        <taxon>Cytophagales</taxon>
        <taxon>Hymenobacteraceae</taxon>
        <taxon>Adhaeribacter</taxon>
    </lineage>
</organism>
<keyword evidence="2" id="KW-0378">Hydrolase</keyword>
<proteinExistence type="predicted"/>
<dbReference type="PROSITE" id="PS50263">
    <property type="entry name" value="CN_HYDROLASE"/>
    <property type="match status" value="1"/>
</dbReference>
<dbReference type="InterPro" id="IPR052737">
    <property type="entry name" value="Omega-amidase_YafV"/>
</dbReference>
<dbReference type="Gene3D" id="3.60.110.10">
    <property type="entry name" value="Carbon-nitrogen hydrolase"/>
    <property type="match status" value="1"/>
</dbReference>
<dbReference type="InterPro" id="IPR036526">
    <property type="entry name" value="C-N_Hydrolase_sf"/>
</dbReference>
<dbReference type="PANTHER" id="PTHR47799">
    <property type="entry name" value="OMEGA-AMIDASE YAFV"/>
    <property type="match status" value="1"/>
</dbReference>
<accession>A0A369QMU3</accession>
<sequence>MPDLRISLIQTPLQWHDRAFNLEMLAHKIEEITEPTDLIVLPEMFTTGFSMQAPEQAETMNGPSLHWLQNMAKTTGAVITGSLIIQEKGFYYNRLIWMKPDGHYMFYDKKHLFRMAGETEIYAAGTQKFLQI</sequence>
<dbReference type="Pfam" id="PF00795">
    <property type="entry name" value="CN_hydrolase"/>
    <property type="match status" value="1"/>
</dbReference>
<dbReference type="Proteomes" id="UP000253919">
    <property type="component" value="Unassembled WGS sequence"/>
</dbReference>
<dbReference type="SUPFAM" id="SSF56317">
    <property type="entry name" value="Carbon-nitrogen hydrolase"/>
    <property type="match status" value="1"/>
</dbReference>
<evidence type="ECO:0000313" key="3">
    <source>
        <dbReference type="Proteomes" id="UP000253919"/>
    </source>
</evidence>
<dbReference type="GO" id="GO:0106008">
    <property type="term" value="F:2-oxoglutaramate amidase activity"/>
    <property type="evidence" value="ECO:0007669"/>
    <property type="project" value="TreeGrafter"/>
</dbReference>
<comment type="caution">
    <text evidence="2">The sequence shown here is derived from an EMBL/GenBank/DDBJ whole genome shotgun (WGS) entry which is preliminary data.</text>
</comment>
<gene>
    <name evidence="2" type="ORF">AHMF7616_03193</name>
</gene>
<keyword evidence="3" id="KW-1185">Reference proteome</keyword>
<feature type="domain" description="CN hydrolase" evidence="1">
    <location>
        <begin position="4"/>
        <end position="132"/>
    </location>
</feature>
<dbReference type="GO" id="GO:0050152">
    <property type="term" value="F:omega-amidase activity"/>
    <property type="evidence" value="ECO:0007669"/>
    <property type="project" value="TreeGrafter"/>
</dbReference>
<protein>
    <submittedName>
        <fullName evidence="2">Hydrolase YafV</fullName>
    </submittedName>
</protein>
<dbReference type="EMBL" id="QASA01000001">
    <property type="protein sequence ID" value="RDC64577.1"/>
    <property type="molecule type" value="Genomic_DNA"/>
</dbReference>
<reference evidence="2 3" key="1">
    <citation type="submission" date="2018-04" db="EMBL/GenBank/DDBJ databases">
        <title>Adhaeribacter sp. HMF7616 genome sequencing and assembly.</title>
        <authorList>
            <person name="Kang H."/>
            <person name="Kang J."/>
            <person name="Cha I."/>
            <person name="Kim H."/>
            <person name="Joh K."/>
        </authorList>
    </citation>
    <scope>NUCLEOTIDE SEQUENCE [LARGE SCALE GENOMIC DNA]</scope>
    <source>
        <strain evidence="2 3">HMF7616</strain>
    </source>
</reference>
<evidence type="ECO:0000313" key="2">
    <source>
        <dbReference type="EMBL" id="RDC64577.1"/>
    </source>
</evidence>